<evidence type="ECO:0000313" key="3">
    <source>
        <dbReference type="Proteomes" id="UP000535501"/>
    </source>
</evidence>
<sequence length="234" mass="25082">MINSMPTDPLMNLPPDRIPEPSQARMSETVAAAQQLFTRKPVKADSKRSAGRRQFFAGSWMEAILGAGLVTAAGIIAISLAPTLLTTVPPPGSEPLPAEAFRTDMRQTPGMRPADLDMIAPLEPATFGDLRLGVRNVDDRFGLYLVDDKGIEKTLLSGNKGTQDAISVTDAMLADWNGEQVLSVRSGFGDLQRWDAFVKGQSGFALSPALSRIIWDAADAQDVQDRLAATGTAD</sequence>
<organism evidence="2 3">
    <name type="scientific">Pseudorhizobium flavum</name>
    <dbReference type="NCBI Taxonomy" id="1335061"/>
    <lineage>
        <taxon>Bacteria</taxon>
        <taxon>Pseudomonadati</taxon>
        <taxon>Pseudomonadota</taxon>
        <taxon>Alphaproteobacteria</taxon>
        <taxon>Hyphomicrobiales</taxon>
        <taxon>Rhizobiaceae</taxon>
        <taxon>Rhizobium/Agrobacterium group</taxon>
        <taxon>Pseudorhizobium</taxon>
    </lineage>
</organism>
<dbReference type="Proteomes" id="UP000535501">
    <property type="component" value="Unassembled WGS sequence"/>
</dbReference>
<comment type="caution">
    <text evidence="2">The sequence shown here is derived from an EMBL/GenBank/DDBJ whole genome shotgun (WGS) entry which is preliminary data.</text>
</comment>
<evidence type="ECO:0000256" key="1">
    <source>
        <dbReference type="SAM" id="Phobius"/>
    </source>
</evidence>
<proteinExistence type="predicted"/>
<keyword evidence="1" id="KW-0472">Membrane</keyword>
<evidence type="ECO:0000313" key="2">
    <source>
        <dbReference type="EMBL" id="MBB6181623.1"/>
    </source>
</evidence>
<name>A0A7X0DE51_9HYPH</name>
<keyword evidence="1" id="KW-0812">Transmembrane</keyword>
<dbReference type="AlphaFoldDB" id="A0A7X0DE51"/>
<dbReference type="EMBL" id="JACHEJ010000011">
    <property type="protein sequence ID" value="MBB6181623.1"/>
    <property type="molecule type" value="Genomic_DNA"/>
</dbReference>
<protein>
    <submittedName>
        <fullName evidence="2">Uncharacterized protein</fullName>
    </submittedName>
</protein>
<feature type="transmembrane region" description="Helical" evidence="1">
    <location>
        <begin position="55"/>
        <end position="81"/>
    </location>
</feature>
<keyword evidence="3" id="KW-1185">Reference proteome</keyword>
<gene>
    <name evidence="2" type="ORF">HNQ75_003611</name>
</gene>
<reference evidence="2 3" key="1">
    <citation type="submission" date="2020-08" db="EMBL/GenBank/DDBJ databases">
        <title>Genomic Encyclopedia of Type Strains, Phase IV (KMG-IV): sequencing the most valuable type-strain genomes for metagenomic binning, comparative biology and taxonomic classification.</title>
        <authorList>
            <person name="Goeker M."/>
        </authorList>
    </citation>
    <scope>NUCLEOTIDE SEQUENCE [LARGE SCALE GENOMIC DNA]</scope>
    <source>
        <strain evidence="2 3">DSM 102134</strain>
    </source>
</reference>
<keyword evidence="1" id="KW-1133">Transmembrane helix</keyword>
<dbReference type="RefSeq" id="WP_077548934.1">
    <property type="nucleotide sequence ID" value="NZ_MUXO01000043.1"/>
</dbReference>
<accession>A0A7X0DE51</accession>